<dbReference type="EMBL" id="JAQLXO010000001">
    <property type="protein sequence ID" value="MDB7981292.1"/>
    <property type="molecule type" value="Genomic_DNA"/>
</dbReference>
<keyword evidence="3" id="KW-0378">Hydrolase</keyword>
<dbReference type="InterPro" id="IPR029058">
    <property type="entry name" value="AB_hydrolase_fold"/>
</dbReference>
<dbReference type="Proteomes" id="UP000540014">
    <property type="component" value="Unassembled WGS sequence"/>
</dbReference>
<dbReference type="EMBL" id="JABAFR010000001">
    <property type="protein sequence ID" value="NME43431.1"/>
    <property type="molecule type" value="Genomic_DNA"/>
</dbReference>
<reference evidence="1" key="3">
    <citation type="submission" date="2023-01" db="EMBL/GenBank/DDBJ databases">
        <title>Human gut microbiome strain richness.</title>
        <authorList>
            <person name="Chen-Liaw A."/>
        </authorList>
    </citation>
    <scope>NUCLEOTIDE SEQUENCE</scope>
    <source>
        <strain evidence="1">D8_m1001271B151109d0_201107</strain>
    </source>
</reference>
<reference evidence="2 5" key="2">
    <citation type="submission" date="2020-04" db="EMBL/GenBank/DDBJ databases">
        <authorList>
            <person name="Hitch T.C.A."/>
            <person name="Wylensek D."/>
            <person name="Clavel T."/>
        </authorList>
    </citation>
    <scope>NUCLEOTIDE SEQUENCE [LARGE SCALE GENOMIC DNA]</scope>
    <source>
        <strain evidence="2 5">BSM-383-APC-22F</strain>
    </source>
</reference>
<dbReference type="PANTHER" id="PTHR48098:SF6">
    <property type="entry name" value="FERRI-BACILLIBACTIN ESTERASE BESA"/>
    <property type="match status" value="1"/>
</dbReference>
<dbReference type="Gene3D" id="3.40.50.1820">
    <property type="entry name" value="alpha/beta hydrolase"/>
    <property type="match status" value="1"/>
</dbReference>
<gene>
    <name evidence="3" type="ORF">DXC78_01095</name>
    <name evidence="2" type="ORF">HF861_00820</name>
    <name evidence="1" type="ORF">PND82_00480</name>
</gene>
<dbReference type="PANTHER" id="PTHR48098">
    <property type="entry name" value="ENTEROCHELIN ESTERASE-RELATED"/>
    <property type="match status" value="1"/>
</dbReference>
<evidence type="ECO:0000313" key="4">
    <source>
        <dbReference type="Proteomes" id="UP000260721"/>
    </source>
</evidence>
<evidence type="ECO:0000313" key="5">
    <source>
        <dbReference type="Proteomes" id="UP000540014"/>
    </source>
</evidence>
<evidence type="ECO:0000313" key="1">
    <source>
        <dbReference type="EMBL" id="MDB7981292.1"/>
    </source>
</evidence>
<reference evidence="3 4" key="1">
    <citation type="submission" date="2018-08" db="EMBL/GenBank/DDBJ databases">
        <title>A genome reference for cultivated species of the human gut microbiota.</title>
        <authorList>
            <person name="Zou Y."/>
            <person name="Xue W."/>
            <person name="Luo G."/>
        </authorList>
    </citation>
    <scope>NUCLEOTIDE SEQUENCE [LARGE SCALE GENOMIC DNA]</scope>
    <source>
        <strain evidence="3 4">TF08-11</strain>
    </source>
</reference>
<evidence type="ECO:0000313" key="3">
    <source>
        <dbReference type="EMBL" id="RGD78025.1"/>
    </source>
</evidence>
<dbReference type="InterPro" id="IPR000801">
    <property type="entry name" value="Esterase-like"/>
</dbReference>
<sequence>MILKFELYMSALQKQRKIHMYLPDDYLYSQKRYPVLYMFDGHNLFHDEDATYGKSWNLAWHIIEGKKDMIVVGQECSHHGNDRLDEYSPYPFADAQLQVQLNGLGEETMDFFVNELKPYIDAHFPTLPQRETTWIAGSSCGGEMALFAGMRYRDIYSRSLVISPYLIPTADYFLMEADQTFFDQPSYFYMSWGALEGNGKHTFVQETTICTELANRLQEHGAKVFFHVKPEGEHTESSWEEEAPLFLDFLFYYE</sequence>
<dbReference type="Proteomes" id="UP000260721">
    <property type="component" value="Unassembled WGS sequence"/>
</dbReference>
<evidence type="ECO:0000313" key="2">
    <source>
        <dbReference type="EMBL" id="NME43431.1"/>
    </source>
</evidence>
<dbReference type="EMBL" id="QUSK01000002">
    <property type="protein sequence ID" value="RGD78025.1"/>
    <property type="molecule type" value="Genomic_DNA"/>
</dbReference>
<dbReference type="InterPro" id="IPR050583">
    <property type="entry name" value="Mycobacterial_A85_antigen"/>
</dbReference>
<proteinExistence type="predicted"/>
<dbReference type="Pfam" id="PF00756">
    <property type="entry name" value="Esterase"/>
    <property type="match status" value="1"/>
</dbReference>
<dbReference type="Proteomes" id="UP001212981">
    <property type="component" value="Unassembled WGS sequence"/>
</dbReference>
<dbReference type="SUPFAM" id="SSF53474">
    <property type="entry name" value="alpha/beta-Hydrolases"/>
    <property type="match status" value="1"/>
</dbReference>
<dbReference type="AlphaFoldDB" id="A0A3E3E7J4"/>
<accession>A0A3E3E7J4</accession>
<dbReference type="RefSeq" id="WP_117445317.1">
    <property type="nucleotide sequence ID" value="NZ_CALZNX010000003.1"/>
</dbReference>
<name>A0A3E3E7J4_9FIRM</name>
<protein>
    <submittedName>
        <fullName evidence="1 3">Alpha/beta hydrolase</fullName>
    </submittedName>
</protein>
<organism evidence="3 4">
    <name type="scientific">Faecalicoccus pleomorphus</name>
    <dbReference type="NCBI Taxonomy" id="1323"/>
    <lineage>
        <taxon>Bacteria</taxon>
        <taxon>Bacillati</taxon>
        <taxon>Bacillota</taxon>
        <taxon>Erysipelotrichia</taxon>
        <taxon>Erysipelotrichales</taxon>
        <taxon>Erysipelotrichaceae</taxon>
        <taxon>Faecalicoccus</taxon>
    </lineage>
</organism>
<dbReference type="STRING" id="1123313.GCA_000420345_00134"/>
<comment type="caution">
    <text evidence="3">The sequence shown here is derived from an EMBL/GenBank/DDBJ whole genome shotgun (WGS) entry which is preliminary data.</text>
</comment>
<dbReference type="GO" id="GO:0016787">
    <property type="term" value="F:hydrolase activity"/>
    <property type="evidence" value="ECO:0007669"/>
    <property type="project" value="UniProtKB-KW"/>
</dbReference>